<dbReference type="Proteomes" id="UP000582659">
    <property type="component" value="Unassembled WGS sequence"/>
</dbReference>
<evidence type="ECO:0000313" key="4">
    <source>
        <dbReference type="EMBL" id="CAD5233566.1"/>
    </source>
</evidence>
<dbReference type="EMBL" id="CAJFDI010000006">
    <property type="protein sequence ID" value="CAD5233566.1"/>
    <property type="molecule type" value="Genomic_DNA"/>
</dbReference>
<dbReference type="Proteomes" id="UP000659654">
    <property type="component" value="Unassembled WGS sequence"/>
</dbReference>
<dbReference type="AlphaFoldDB" id="A0A7I8X4B2"/>
<feature type="chain" id="PRO_5035384955" evidence="2">
    <location>
        <begin position="27"/>
        <end position="511"/>
    </location>
</feature>
<dbReference type="SMR" id="A0A7I8X4B2"/>
<feature type="signal peptide" evidence="2">
    <location>
        <begin position="1"/>
        <end position="26"/>
    </location>
</feature>
<keyword evidence="1" id="KW-0472">Membrane</keyword>
<protein>
    <submittedName>
        <fullName evidence="4">(pine wood nematode) hypothetical protein</fullName>
    </submittedName>
</protein>
<dbReference type="SUPFAM" id="SSF53474">
    <property type="entry name" value="alpha/beta-Hydrolases"/>
    <property type="match status" value="1"/>
</dbReference>
<comment type="caution">
    <text evidence="4">The sequence shown here is derived from an EMBL/GenBank/DDBJ whole genome shotgun (WGS) entry which is preliminary data.</text>
</comment>
<keyword evidence="1" id="KW-1133">Transmembrane helix</keyword>
<keyword evidence="2" id="KW-0732">Signal</keyword>
<dbReference type="PANTHER" id="PTHR11559">
    <property type="entry name" value="CARBOXYLESTERASE"/>
    <property type="match status" value="1"/>
</dbReference>
<reference evidence="4" key="1">
    <citation type="submission" date="2020-09" db="EMBL/GenBank/DDBJ databases">
        <authorList>
            <person name="Kikuchi T."/>
        </authorList>
    </citation>
    <scope>NUCLEOTIDE SEQUENCE</scope>
    <source>
        <strain evidence="4">Ka4C1</strain>
    </source>
</reference>
<keyword evidence="5" id="KW-1185">Reference proteome</keyword>
<evidence type="ECO:0000259" key="3">
    <source>
        <dbReference type="Pfam" id="PF00135"/>
    </source>
</evidence>
<evidence type="ECO:0000256" key="2">
    <source>
        <dbReference type="SAM" id="SignalP"/>
    </source>
</evidence>
<evidence type="ECO:0000256" key="1">
    <source>
        <dbReference type="SAM" id="Phobius"/>
    </source>
</evidence>
<name>A0A7I8X4B2_BURXY</name>
<organism evidence="4 5">
    <name type="scientific">Bursaphelenchus xylophilus</name>
    <name type="common">Pinewood nematode worm</name>
    <name type="synonym">Aphelenchoides xylophilus</name>
    <dbReference type="NCBI Taxonomy" id="6326"/>
    <lineage>
        <taxon>Eukaryota</taxon>
        <taxon>Metazoa</taxon>
        <taxon>Ecdysozoa</taxon>
        <taxon>Nematoda</taxon>
        <taxon>Chromadorea</taxon>
        <taxon>Rhabditida</taxon>
        <taxon>Tylenchina</taxon>
        <taxon>Tylenchomorpha</taxon>
        <taxon>Aphelenchoidea</taxon>
        <taxon>Aphelenchoididae</taxon>
        <taxon>Bursaphelenchus</taxon>
    </lineage>
</organism>
<feature type="transmembrane region" description="Helical" evidence="1">
    <location>
        <begin position="477"/>
        <end position="501"/>
    </location>
</feature>
<dbReference type="EMBL" id="CAJFCV020000006">
    <property type="protein sequence ID" value="CAG9128838.1"/>
    <property type="molecule type" value="Genomic_DNA"/>
</dbReference>
<dbReference type="InterPro" id="IPR002018">
    <property type="entry name" value="CarbesteraseB"/>
</dbReference>
<dbReference type="InterPro" id="IPR050309">
    <property type="entry name" value="Type-B_Carboxylest/Lipase"/>
</dbReference>
<dbReference type="Pfam" id="PF00135">
    <property type="entry name" value="COesterase"/>
    <property type="match status" value="1"/>
</dbReference>
<evidence type="ECO:0000313" key="5">
    <source>
        <dbReference type="Proteomes" id="UP000659654"/>
    </source>
</evidence>
<gene>
    <name evidence="4" type="ORF">BXYJ_LOCUS13657</name>
</gene>
<accession>A0A7I8X4B2</accession>
<feature type="domain" description="Carboxylesterase type B" evidence="3">
    <location>
        <begin position="43"/>
        <end position="316"/>
    </location>
</feature>
<dbReference type="OrthoDB" id="3200163at2759"/>
<dbReference type="Gene3D" id="3.40.50.1820">
    <property type="entry name" value="alpha/beta hydrolase"/>
    <property type="match status" value="1"/>
</dbReference>
<keyword evidence="1" id="KW-0812">Transmembrane</keyword>
<proteinExistence type="predicted"/>
<dbReference type="InterPro" id="IPR029058">
    <property type="entry name" value="AB_hydrolase_fold"/>
</dbReference>
<sequence length="511" mass="56741">MARVMSIATPTSIMLMFAFTFRPIVSHLDFHHKHNVGKYVSPKTVVTLKNGKVQGYTSELNHRAIHVYKGIPYSEPPEEEYRFEKPTPKEEWDGYWDATEYGPKCPQWDSNSNSFNNGAEDCLSYNVFARAECLTNSCPVIVFLSTDAQAKERRIINQFLAREFVVVTFNFRSGILGFLNLGVSKDDAPLNVGFNDITLALETISSEIGKFGGDPSQITVISEQSNIVEYLMATGAKTFAKAITISTTPAQLNSQLNAEASRAVMRQLGCERPDLDSILSCLRAVDVADLVAAGVQGMSPEADADALPFVSLESMMKQWREVPLLFIQQVPSTLSTDISKLCQAYTPLFSFPVTVSECERHYKSAAALISDVSAAYAEKIMAMNKQNGIVVSFDNNDEDLSTVFLDFASQDADLNKIKSALVAQGGKPLELSNSAALWLQNSADRFVTKRHLLRIPNNPNRHRRYVARATDPKMEQFALYLCCGLVLFIVLVVCFLAAVFYRRNVSLQIAL</sequence>